<organism evidence="2 3">
    <name type="scientific">Durio zibethinus</name>
    <name type="common">Durian</name>
    <dbReference type="NCBI Taxonomy" id="66656"/>
    <lineage>
        <taxon>Eukaryota</taxon>
        <taxon>Viridiplantae</taxon>
        <taxon>Streptophyta</taxon>
        <taxon>Embryophyta</taxon>
        <taxon>Tracheophyta</taxon>
        <taxon>Spermatophyta</taxon>
        <taxon>Magnoliopsida</taxon>
        <taxon>eudicotyledons</taxon>
        <taxon>Gunneridae</taxon>
        <taxon>Pentapetalae</taxon>
        <taxon>rosids</taxon>
        <taxon>malvids</taxon>
        <taxon>Malvales</taxon>
        <taxon>Malvaceae</taxon>
        <taxon>Helicteroideae</taxon>
        <taxon>Durio</taxon>
    </lineage>
</organism>
<evidence type="ECO:0000259" key="1">
    <source>
        <dbReference type="Pfam" id="PF25908"/>
    </source>
</evidence>
<dbReference type="SUPFAM" id="SSF53098">
    <property type="entry name" value="Ribonuclease H-like"/>
    <property type="match status" value="1"/>
</dbReference>
<dbReference type="OrthoDB" id="1873691at2759"/>
<sequence length="784" mass="86829">MAATTNTTTTPVDSVSADELTAKAIHKRYEGLVLVRNKAIKGKGAWYWAHLEPMLVHNTDTGLPKAVKLRCSLCEAVFSASNPSRTASEHLKRGTCPNFNSLAKPISSVSPSATTVATATATQSNRKRSSSSVTVTATGGVLVASGSGSVSGSGCSYQATPLAIVDPSRFCGELAYSPSPGAVVTASGGSLVPQHQQHLVLSGGREDLSALAMLEDSVKKLKSPKTSPGPTLSKSQIDCAVEFLADWIYECCGSVSFSSLEHPKFRAFLNQVGLPPVSRRELAGSRLDVKYEEVKAESEARIRDAMFFQVASDGWKVESFSSGEESLVNLTVNLPNGTSLYRRAVFLSGSVPSKYAEEVLWETVTGICGNAVQQCAGIVADKFKAKALRNLENQHHWMVNLSCQFQGFKSLIKDFSKELPLFKVVTENALKLASFINNTSQIRSSFLKYQLQECGSAGLLRVPLRDHESLNFGPVYRMIEDILNSARALQLVLLDETYKLLSMEDPVARDVAEMIRDMGFWNDLEAVHSLVKLITEMAHEIETERPLVGQCLPLWDDLRTKVRDWCSKFHIAEGPVEKVIERRFKKNYHPAWAASYILDPFYLIKDMSGKYLPPFKCLTIEQEKDVDKLITRLVSREEAHIALMELMKWRTEGLDPVYAQAVQMKERDPVTGKMKIANPQSSRLVWETYLTEFKSLGKVAVRLIFLHATSCGFKCSWSLLRWAGAHGHSRVGMDRAQKLIFIAAHNKLERRDFSRDEEKDAELFALANSEDDVLNEVLIETSSV</sequence>
<dbReference type="PANTHER" id="PTHR32166:SF24">
    <property type="entry name" value="F16P17.2 PROTEIN"/>
    <property type="match status" value="1"/>
</dbReference>
<name>A0A6P5Y9F3_DURZI</name>
<dbReference type="PANTHER" id="PTHR32166">
    <property type="entry name" value="OSJNBA0013A04.12 PROTEIN"/>
    <property type="match status" value="1"/>
</dbReference>
<dbReference type="KEGG" id="dzi:111289905"/>
<dbReference type="Proteomes" id="UP000515121">
    <property type="component" value="Unplaced"/>
</dbReference>
<dbReference type="Pfam" id="PF25908">
    <property type="entry name" value="DUF7963"/>
    <property type="match status" value="1"/>
</dbReference>
<reference evidence="3" key="1">
    <citation type="submission" date="2025-08" db="UniProtKB">
        <authorList>
            <consortium name="RefSeq"/>
        </authorList>
    </citation>
    <scope>IDENTIFICATION</scope>
    <source>
        <tissue evidence="3">Fruit stalk</tissue>
    </source>
</reference>
<evidence type="ECO:0000313" key="3">
    <source>
        <dbReference type="RefSeq" id="XP_022737000.1"/>
    </source>
</evidence>
<protein>
    <submittedName>
        <fullName evidence="3">Uncharacterized protein LOC111289905</fullName>
    </submittedName>
</protein>
<proteinExistence type="predicted"/>
<feature type="domain" description="DUF7963" evidence="1">
    <location>
        <begin position="17"/>
        <end position="100"/>
    </location>
</feature>
<accession>A0A6P5Y9F3</accession>
<gene>
    <name evidence="3" type="primary">LOC111289905</name>
</gene>
<dbReference type="RefSeq" id="XP_022737000.1">
    <property type="nucleotide sequence ID" value="XM_022881265.1"/>
</dbReference>
<dbReference type="InterPro" id="IPR012337">
    <property type="entry name" value="RNaseH-like_sf"/>
</dbReference>
<dbReference type="InterPro" id="IPR058269">
    <property type="entry name" value="DUF7963"/>
</dbReference>
<keyword evidence="2" id="KW-1185">Reference proteome</keyword>
<evidence type="ECO:0000313" key="2">
    <source>
        <dbReference type="Proteomes" id="UP000515121"/>
    </source>
</evidence>
<dbReference type="GeneID" id="111289905"/>
<dbReference type="AlphaFoldDB" id="A0A6P5Y9F3"/>